<dbReference type="Proteomes" id="UP001430953">
    <property type="component" value="Unassembled WGS sequence"/>
</dbReference>
<proteinExistence type="predicted"/>
<dbReference type="EMBL" id="JADYXP020000001">
    <property type="protein sequence ID" value="KAL0132848.1"/>
    <property type="molecule type" value="Genomic_DNA"/>
</dbReference>
<gene>
    <name evidence="1" type="ORF">PUN28_000508</name>
</gene>
<evidence type="ECO:0000313" key="2">
    <source>
        <dbReference type="Proteomes" id="UP001430953"/>
    </source>
</evidence>
<name>A0AAW2GZV5_9HYME</name>
<accession>A0AAW2GZV5</accession>
<reference evidence="1 2" key="1">
    <citation type="submission" date="2023-03" db="EMBL/GenBank/DDBJ databases">
        <title>High recombination rates correlate with genetic variation in Cardiocondyla obscurior ants.</title>
        <authorList>
            <person name="Errbii M."/>
        </authorList>
    </citation>
    <scope>NUCLEOTIDE SEQUENCE [LARGE SCALE GENOMIC DNA]</scope>
    <source>
        <strain evidence="1">Alpha-2009</strain>
        <tissue evidence="1">Whole body</tissue>
    </source>
</reference>
<evidence type="ECO:0000313" key="1">
    <source>
        <dbReference type="EMBL" id="KAL0132848.1"/>
    </source>
</evidence>
<comment type="caution">
    <text evidence="1">The sequence shown here is derived from an EMBL/GenBank/DDBJ whole genome shotgun (WGS) entry which is preliminary data.</text>
</comment>
<sequence length="63" mass="7824">MTKPVTQNNYKRNNNPKSWWDEECQTAINNRKKDLKKFKKTRNIHDYIEYKKYQICLEQNENT</sequence>
<dbReference type="AlphaFoldDB" id="A0AAW2GZV5"/>
<keyword evidence="2" id="KW-1185">Reference proteome</keyword>
<protein>
    <submittedName>
        <fullName evidence="1">Uncharacterized protein</fullName>
    </submittedName>
</protein>
<organism evidence="1 2">
    <name type="scientific">Cardiocondyla obscurior</name>
    <dbReference type="NCBI Taxonomy" id="286306"/>
    <lineage>
        <taxon>Eukaryota</taxon>
        <taxon>Metazoa</taxon>
        <taxon>Ecdysozoa</taxon>
        <taxon>Arthropoda</taxon>
        <taxon>Hexapoda</taxon>
        <taxon>Insecta</taxon>
        <taxon>Pterygota</taxon>
        <taxon>Neoptera</taxon>
        <taxon>Endopterygota</taxon>
        <taxon>Hymenoptera</taxon>
        <taxon>Apocrita</taxon>
        <taxon>Aculeata</taxon>
        <taxon>Formicoidea</taxon>
        <taxon>Formicidae</taxon>
        <taxon>Myrmicinae</taxon>
        <taxon>Cardiocondyla</taxon>
    </lineage>
</organism>